<accession>A0ABW4W3E5</accession>
<dbReference type="RefSeq" id="WP_377557412.1">
    <property type="nucleotide sequence ID" value="NZ_JBHUHQ010000016.1"/>
</dbReference>
<dbReference type="Proteomes" id="UP001597383">
    <property type="component" value="Unassembled WGS sequence"/>
</dbReference>
<evidence type="ECO:0000313" key="2">
    <source>
        <dbReference type="Proteomes" id="UP001597383"/>
    </source>
</evidence>
<dbReference type="CDD" id="cd07812">
    <property type="entry name" value="SRPBCC"/>
    <property type="match status" value="1"/>
</dbReference>
<organism evidence="1 2">
    <name type="scientific">Ornithinibacillus salinisoli</name>
    <dbReference type="NCBI Taxonomy" id="1848459"/>
    <lineage>
        <taxon>Bacteria</taxon>
        <taxon>Bacillati</taxon>
        <taxon>Bacillota</taxon>
        <taxon>Bacilli</taxon>
        <taxon>Bacillales</taxon>
        <taxon>Bacillaceae</taxon>
        <taxon>Ornithinibacillus</taxon>
    </lineage>
</organism>
<gene>
    <name evidence="1" type="ORF">ACFSJF_11120</name>
</gene>
<proteinExistence type="predicted"/>
<dbReference type="InterPro" id="IPR023393">
    <property type="entry name" value="START-like_dom_sf"/>
</dbReference>
<name>A0ABW4W3E5_9BACI</name>
<dbReference type="EMBL" id="JBHUHQ010000016">
    <property type="protein sequence ID" value="MFD2044820.1"/>
    <property type="molecule type" value="Genomic_DNA"/>
</dbReference>
<sequence length="157" mass="18044">MPNGKHRMTLEIPIWRVWDFVSDMDKWAPLVPGYMNHEIINEKQSTWKFIGDIGIMQKTVHLQVDITEWKAPSKVTFVLTGINENVKGNGYFEAESLNDKETNMTSNLNITAKGMMGPMINKVLKTMVPKMTKNLTENVATKMEEESQKYRVGSYSR</sequence>
<dbReference type="Pfam" id="PF06240">
    <property type="entry name" value="COXG"/>
    <property type="match status" value="1"/>
</dbReference>
<dbReference type="Gene3D" id="3.30.530.20">
    <property type="match status" value="1"/>
</dbReference>
<evidence type="ECO:0000313" key="1">
    <source>
        <dbReference type="EMBL" id="MFD2044820.1"/>
    </source>
</evidence>
<reference evidence="2" key="1">
    <citation type="journal article" date="2019" name="Int. J. Syst. Evol. Microbiol.">
        <title>The Global Catalogue of Microorganisms (GCM) 10K type strain sequencing project: providing services to taxonomists for standard genome sequencing and annotation.</title>
        <authorList>
            <consortium name="The Broad Institute Genomics Platform"/>
            <consortium name="The Broad Institute Genome Sequencing Center for Infectious Disease"/>
            <person name="Wu L."/>
            <person name="Ma J."/>
        </authorList>
    </citation>
    <scope>NUCLEOTIDE SEQUENCE [LARGE SCALE GENOMIC DNA]</scope>
    <source>
        <strain evidence="2">R28</strain>
    </source>
</reference>
<dbReference type="InterPro" id="IPR010419">
    <property type="entry name" value="CO_DH_gsu"/>
</dbReference>
<protein>
    <submittedName>
        <fullName evidence="1">CoxG family protein</fullName>
    </submittedName>
</protein>
<comment type="caution">
    <text evidence="1">The sequence shown here is derived from an EMBL/GenBank/DDBJ whole genome shotgun (WGS) entry which is preliminary data.</text>
</comment>
<keyword evidence="2" id="KW-1185">Reference proteome</keyword>
<dbReference type="SUPFAM" id="SSF55961">
    <property type="entry name" value="Bet v1-like"/>
    <property type="match status" value="1"/>
</dbReference>